<keyword evidence="10" id="KW-0813">Transport</keyword>
<feature type="transmembrane region" description="Helical" evidence="10">
    <location>
        <begin position="87"/>
        <end position="112"/>
    </location>
</feature>
<keyword evidence="10" id="KW-0406">Ion transport</keyword>
<keyword evidence="6 10" id="KW-0407">Ion channel</keyword>
<evidence type="ECO:0000256" key="5">
    <source>
        <dbReference type="ARBA" id="ARBA00023136"/>
    </source>
</evidence>
<dbReference type="PANTHER" id="PTHR28259:SF1">
    <property type="entry name" value="FLUORIDE EXPORT PROTEIN 1-RELATED"/>
    <property type="match status" value="1"/>
</dbReference>
<sequence>MKLYIAVMIGGAVGAGLRYGVGAALAPVEPLPTFVINVIGCFGLGWLLNHEKIKQRWPETVRIGLGTGFFGGLTTFSTYAMQAGLMMSAGLLATASAYLLASILFGLLAAWLGMRTARRGGEA</sequence>
<evidence type="ECO:0000256" key="9">
    <source>
        <dbReference type="ARBA" id="ARBA00049940"/>
    </source>
</evidence>
<proteinExistence type="inferred from homology"/>
<protein>
    <recommendedName>
        <fullName evidence="10">Fluoride-specific ion channel FluC</fullName>
    </recommendedName>
</protein>
<keyword evidence="10" id="KW-0915">Sodium</keyword>
<reference evidence="11 12" key="1">
    <citation type="submission" date="2022-11" db="EMBL/GenBank/DDBJ databases">
        <title>Study of microbial diversity in lake waters.</title>
        <authorList>
            <person name="Zhang J."/>
        </authorList>
    </citation>
    <scope>NUCLEOTIDE SEQUENCE [LARGE SCALE GENOMIC DNA]</scope>
    <source>
        <strain evidence="11 12">DT12</strain>
    </source>
</reference>
<keyword evidence="2 10" id="KW-1003">Cell membrane</keyword>
<evidence type="ECO:0000256" key="3">
    <source>
        <dbReference type="ARBA" id="ARBA00022692"/>
    </source>
</evidence>
<comment type="catalytic activity">
    <reaction evidence="8">
        <text>fluoride(in) = fluoride(out)</text>
        <dbReference type="Rhea" id="RHEA:76159"/>
        <dbReference type="ChEBI" id="CHEBI:17051"/>
    </reaction>
    <physiologicalReaction direction="left-to-right" evidence="8">
        <dbReference type="Rhea" id="RHEA:76160"/>
    </physiologicalReaction>
</comment>
<feature type="transmembrane region" description="Helical" evidence="10">
    <location>
        <begin position="30"/>
        <end position="48"/>
    </location>
</feature>
<keyword evidence="3 10" id="KW-0812">Transmembrane</keyword>
<keyword evidence="10" id="KW-0479">Metal-binding</keyword>
<comment type="similarity">
    <text evidence="7 10">Belongs to the fluoride channel Fluc/FEX (TC 1.A.43) family.</text>
</comment>
<dbReference type="Pfam" id="PF02537">
    <property type="entry name" value="CRCB"/>
    <property type="match status" value="1"/>
</dbReference>
<keyword evidence="5 10" id="KW-0472">Membrane</keyword>
<dbReference type="HAMAP" id="MF_00454">
    <property type="entry name" value="FluC"/>
    <property type="match status" value="1"/>
</dbReference>
<keyword evidence="4 10" id="KW-1133">Transmembrane helix</keyword>
<feature type="binding site" evidence="10">
    <location>
        <position position="74"/>
    </location>
    <ligand>
        <name>Na(+)</name>
        <dbReference type="ChEBI" id="CHEBI:29101"/>
        <note>structural</note>
    </ligand>
</feature>
<keyword evidence="12" id="KW-1185">Reference proteome</keyword>
<evidence type="ECO:0000256" key="6">
    <source>
        <dbReference type="ARBA" id="ARBA00023303"/>
    </source>
</evidence>
<organism evidence="11 12">
    <name type="scientific">Tumebacillus lacus</name>
    <dbReference type="NCBI Taxonomy" id="2995335"/>
    <lineage>
        <taxon>Bacteria</taxon>
        <taxon>Bacillati</taxon>
        <taxon>Bacillota</taxon>
        <taxon>Bacilli</taxon>
        <taxon>Bacillales</taxon>
        <taxon>Alicyclobacillaceae</taxon>
        <taxon>Tumebacillus</taxon>
    </lineage>
</organism>
<dbReference type="Proteomes" id="UP001208017">
    <property type="component" value="Unassembled WGS sequence"/>
</dbReference>
<evidence type="ECO:0000256" key="7">
    <source>
        <dbReference type="ARBA" id="ARBA00035120"/>
    </source>
</evidence>
<evidence type="ECO:0000313" key="11">
    <source>
        <dbReference type="EMBL" id="MCX7571120.1"/>
    </source>
</evidence>
<dbReference type="PANTHER" id="PTHR28259">
    <property type="entry name" value="FLUORIDE EXPORT PROTEIN 1-RELATED"/>
    <property type="match status" value="1"/>
</dbReference>
<evidence type="ECO:0000313" key="12">
    <source>
        <dbReference type="Proteomes" id="UP001208017"/>
    </source>
</evidence>
<name>A0ABT3X6A5_9BACL</name>
<dbReference type="EMBL" id="JAPMLT010000008">
    <property type="protein sequence ID" value="MCX7571120.1"/>
    <property type="molecule type" value="Genomic_DNA"/>
</dbReference>
<comment type="function">
    <text evidence="9 10">Fluoride-specific ion channel. Important for reducing fluoride concentration in the cell, thus reducing its toxicity.</text>
</comment>
<evidence type="ECO:0000256" key="8">
    <source>
        <dbReference type="ARBA" id="ARBA00035585"/>
    </source>
</evidence>
<comment type="activity regulation">
    <text evidence="10">Na(+) is not transported, but it plays an essential structural role and its presence is essential for fluoride channel function.</text>
</comment>
<dbReference type="RefSeq" id="WP_267152363.1">
    <property type="nucleotide sequence ID" value="NZ_JAPMLT010000008.1"/>
</dbReference>
<accession>A0ABT3X6A5</accession>
<feature type="binding site" evidence="10">
    <location>
        <position position="71"/>
    </location>
    <ligand>
        <name>Na(+)</name>
        <dbReference type="ChEBI" id="CHEBI:29101"/>
        <note>structural</note>
    </ligand>
</feature>
<evidence type="ECO:0000256" key="4">
    <source>
        <dbReference type="ARBA" id="ARBA00022989"/>
    </source>
</evidence>
<comment type="caution">
    <text evidence="11">The sequence shown here is derived from an EMBL/GenBank/DDBJ whole genome shotgun (WGS) entry which is preliminary data.</text>
</comment>
<evidence type="ECO:0000256" key="1">
    <source>
        <dbReference type="ARBA" id="ARBA00004651"/>
    </source>
</evidence>
<gene>
    <name evidence="10" type="primary">fluC</name>
    <name evidence="10" type="synonym">crcB</name>
    <name evidence="11" type="ORF">OS242_14305</name>
</gene>
<feature type="transmembrane region" description="Helical" evidence="10">
    <location>
        <begin position="60"/>
        <end position="81"/>
    </location>
</feature>
<evidence type="ECO:0000256" key="10">
    <source>
        <dbReference type="HAMAP-Rule" id="MF_00454"/>
    </source>
</evidence>
<dbReference type="InterPro" id="IPR003691">
    <property type="entry name" value="FluC"/>
</dbReference>
<evidence type="ECO:0000256" key="2">
    <source>
        <dbReference type="ARBA" id="ARBA00022475"/>
    </source>
</evidence>
<comment type="subcellular location">
    <subcellularLocation>
        <location evidence="1 10">Cell membrane</location>
        <topology evidence="1 10">Multi-pass membrane protein</topology>
    </subcellularLocation>
</comment>